<dbReference type="Proteomes" id="UP001434419">
    <property type="component" value="Unassembled WGS sequence"/>
</dbReference>
<proteinExistence type="predicted"/>
<dbReference type="InterPro" id="IPR006635">
    <property type="entry name" value="NEAT_dom"/>
</dbReference>
<evidence type="ECO:0000256" key="4">
    <source>
        <dbReference type="SAM" id="Phobius"/>
    </source>
</evidence>
<reference evidence="7" key="3">
    <citation type="submission" date="2024-06" db="EMBL/GenBank/DDBJ databases">
        <title>Vaginal Lactobacillus fatty acid response mechanisms reveal a metabolite-targeted strategy for bacterial vaginosis treatment.</title>
        <authorList>
            <person name="Zhu M."/>
            <person name="Blainey P.C."/>
            <person name="Bloom S.M."/>
            <person name="Kwon D.S."/>
        </authorList>
    </citation>
    <scope>NUCLEOTIDE SEQUENCE</scope>
    <source>
        <strain evidence="7">194_F1_1</strain>
    </source>
</reference>
<reference evidence="8 10" key="2">
    <citation type="submission" date="2019-01" db="EMBL/GenBank/DDBJ databases">
        <title>The genome sequence of Lactobacillus crispatus L49.</title>
        <authorList>
            <person name="Zhong J."/>
            <person name="Zhang J."/>
        </authorList>
    </citation>
    <scope>NUCLEOTIDE SEQUENCE [LARGE SCALE GENOMIC DNA]</scope>
    <source>
        <strain evidence="8 10">L49</strain>
    </source>
</reference>
<evidence type="ECO:0000313" key="11">
    <source>
        <dbReference type="Proteomes" id="UP001434419"/>
    </source>
</evidence>
<evidence type="ECO:0000256" key="2">
    <source>
        <dbReference type="ARBA" id="ARBA00022729"/>
    </source>
</evidence>
<dbReference type="AlphaFoldDB" id="A0A120DN43"/>
<keyword evidence="4" id="KW-0812">Transmembrane</keyword>
<dbReference type="Proteomes" id="UP000289808">
    <property type="component" value="Unassembled WGS sequence"/>
</dbReference>
<evidence type="ECO:0000313" key="6">
    <source>
        <dbReference type="EMBL" id="KWU04056.1"/>
    </source>
</evidence>
<dbReference type="PROSITE" id="PS50978">
    <property type="entry name" value="NEAT"/>
    <property type="match status" value="1"/>
</dbReference>
<dbReference type="GO" id="GO:0030313">
    <property type="term" value="C:cell envelope"/>
    <property type="evidence" value="ECO:0007669"/>
    <property type="project" value="UniProtKB-SubCell"/>
</dbReference>
<evidence type="ECO:0000256" key="3">
    <source>
        <dbReference type="SAM" id="MobiDB-lite"/>
    </source>
</evidence>
<sequence length="239" mass="27097">MKNIAKIISFPFLLLTCLFIFGVTVSAQSVSYRTYKYGTHQTSMADGYYARPAQVVVDDNQYLVTMTIRTKKDLSPYPVQVLTIDGQAPLNVVKTRHGSDYDYRYSFRTNNLKRDISSQIKIDVPHVYQATHNITFAFDTTQLPKLTNKKERASHAESAIKRSAPQVKNKSVKPKEQLAQKKQAAIANRQIAQNARNQRANQQRQRNFYYVILAGVLSSLILIGVAVLIVVNAKERKSK</sequence>
<dbReference type="SUPFAM" id="SSF158911">
    <property type="entry name" value="NEAT domain-like"/>
    <property type="match status" value="1"/>
</dbReference>
<keyword evidence="2" id="KW-0732">Signal</keyword>
<dbReference type="Pfam" id="PF05031">
    <property type="entry name" value="NEAT"/>
    <property type="match status" value="1"/>
</dbReference>
<dbReference type="RefSeq" id="WP_005719839.1">
    <property type="nucleotide sequence ID" value="NZ_AP025162.1"/>
</dbReference>
<evidence type="ECO:0000313" key="8">
    <source>
        <dbReference type="EMBL" id="RXF54733.1"/>
    </source>
</evidence>
<reference evidence="6 9" key="1">
    <citation type="journal article" date="2016" name="Microbiology (Mosc.)">
        <title>Comparison of Lactobacillus crispatus isolates from Lactobacillus-dominated vaginal microbiomes with isolates from microbiomes containing bacterial vaginosis-associated bacteria.</title>
        <authorList>
            <person name="Abdelmaksoud A.A."/>
            <person name="Koparde V.N."/>
            <person name="Sheth N.U."/>
            <person name="Serrano M.G."/>
            <person name="Glascock A.L."/>
            <person name="Fettweis J.M."/>
            <person name="Strauss Iii J.F."/>
            <person name="Buck G.A."/>
            <person name="Jefferson K.K."/>
        </authorList>
    </citation>
    <scope>NUCLEOTIDE SEQUENCE [LARGE SCALE GENOMIC DNA]</scope>
    <source>
        <strain evidence="6 9">VMC3</strain>
    </source>
</reference>
<dbReference type="EMBL" id="LJGP01000016">
    <property type="protein sequence ID" value="KWU04056.1"/>
    <property type="molecule type" value="Genomic_DNA"/>
</dbReference>
<accession>A0A120DN43</accession>
<organism evidence="6 9">
    <name type="scientific">Lactobacillus crispatus</name>
    <dbReference type="NCBI Taxonomy" id="47770"/>
    <lineage>
        <taxon>Bacteria</taxon>
        <taxon>Bacillati</taxon>
        <taxon>Bacillota</taxon>
        <taxon>Bacilli</taxon>
        <taxon>Lactobacillales</taxon>
        <taxon>Lactobacillaceae</taxon>
        <taxon>Lactobacillus</taxon>
    </lineage>
</organism>
<keyword evidence="4" id="KW-0472">Membrane</keyword>
<evidence type="ECO:0000313" key="9">
    <source>
        <dbReference type="Proteomes" id="UP000067598"/>
    </source>
</evidence>
<comment type="caution">
    <text evidence="6">The sequence shown here is derived from an EMBL/GenBank/DDBJ whole genome shotgun (WGS) entry which is preliminary data.</text>
</comment>
<dbReference type="Proteomes" id="UP000067598">
    <property type="component" value="Unassembled WGS sequence"/>
</dbReference>
<feature type="domain" description="NEAT" evidence="5">
    <location>
        <begin position="23"/>
        <end position="154"/>
    </location>
</feature>
<feature type="transmembrane region" description="Helical" evidence="4">
    <location>
        <begin position="208"/>
        <end position="231"/>
    </location>
</feature>
<keyword evidence="11" id="KW-1185">Reference proteome</keyword>
<comment type="subcellular location">
    <subcellularLocation>
        <location evidence="1">Cell envelope</location>
    </subcellularLocation>
</comment>
<keyword evidence="4" id="KW-1133">Transmembrane helix</keyword>
<name>A0A120DN43_9LACO</name>
<dbReference type="Gene3D" id="2.60.40.1850">
    <property type="match status" value="1"/>
</dbReference>
<dbReference type="CDD" id="cd06920">
    <property type="entry name" value="NEAT"/>
    <property type="match status" value="1"/>
</dbReference>
<evidence type="ECO:0000313" key="7">
    <source>
        <dbReference type="EMBL" id="MES5148666.1"/>
    </source>
</evidence>
<dbReference type="PATRIC" id="fig|47770.28.peg.413"/>
<feature type="region of interest" description="Disordered" evidence="3">
    <location>
        <begin position="153"/>
        <end position="174"/>
    </location>
</feature>
<dbReference type="EMBL" id="JBETVU010000012">
    <property type="protein sequence ID" value="MES5148666.1"/>
    <property type="molecule type" value="Genomic_DNA"/>
</dbReference>
<gene>
    <name evidence="7" type="ORF">ABVC42_01725</name>
    <name evidence="6" type="ORF">AEL95_05110</name>
    <name evidence="8" type="ORF">ERD32_11515</name>
</gene>
<dbReference type="STRING" id="47770.GCA_001567095_01458"/>
<evidence type="ECO:0000256" key="1">
    <source>
        <dbReference type="ARBA" id="ARBA00004196"/>
    </source>
</evidence>
<evidence type="ECO:0000259" key="5">
    <source>
        <dbReference type="PROSITE" id="PS50978"/>
    </source>
</evidence>
<dbReference type="EMBL" id="SCLX01000111">
    <property type="protein sequence ID" value="RXF54733.1"/>
    <property type="molecule type" value="Genomic_DNA"/>
</dbReference>
<dbReference type="InterPro" id="IPR037250">
    <property type="entry name" value="NEAT_dom_sf"/>
</dbReference>
<evidence type="ECO:0000313" key="10">
    <source>
        <dbReference type="Proteomes" id="UP000289808"/>
    </source>
</evidence>
<protein>
    <submittedName>
        <fullName evidence="6">Cell surface protein</fullName>
    </submittedName>
    <submittedName>
        <fullName evidence="7">NEAT domain-containing protein</fullName>
    </submittedName>
</protein>